<dbReference type="RefSeq" id="WP_007569898.1">
    <property type="nucleotide sequence ID" value="NZ_AGUD01000006.1"/>
</dbReference>
<dbReference type="Pfam" id="PF08882">
    <property type="entry name" value="Acetone_carb_G"/>
    <property type="match status" value="1"/>
</dbReference>
<protein>
    <submittedName>
        <fullName evidence="1">Acetophenone carboxylase subunit Apc2</fullName>
    </submittedName>
</protein>
<accession>H0E092</accession>
<comment type="caution">
    <text evidence="1">The sequence shown here is derived from an EMBL/GenBank/DDBJ whole genome shotgun (WGS) entry which is preliminary data.</text>
</comment>
<dbReference type="PATRIC" id="fig|1097667.3.peg.199"/>
<dbReference type="InterPro" id="IPR016750">
    <property type="entry name" value="Aceto_COase_bsu/gsu"/>
</dbReference>
<evidence type="ECO:0000313" key="1">
    <source>
        <dbReference type="EMBL" id="EHN12895.1"/>
    </source>
</evidence>
<dbReference type="AlphaFoldDB" id="H0E092"/>
<proteinExistence type="predicted"/>
<keyword evidence="2" id="KW-1185">Reference proteome</keyword>
<dbReference type="Proteomes" id="UP000005143">
    <property type="component" value="Unassembled WGS sequence"/>
</dbReference>
<name>H0E092_9ACTN</name>
<gene>
    <name evidence="1" type="ORF">PAI11_02000</name>
</gene>
<sequence length="126" mass="14615">MSMTTIERITEYLEVDLDSERWRCVRCGHVHGPARESYKRGLLVHRRDPAEIHRPLVDAERYEYTFAPDAQWCQILEYYCPGCAVMVEVEYLPPGHPITHDIELDLEWLKRRVAERAAGTGTEATA</sequence>
<dbReference type="EMBL" id="AGUD01000006">
    <property type="protein sequence ID" value="EHN12895.1"/>
    <property type="molecule type" value="Genomic_DNA"/>
</dbReference>
<reference evidence="1 2" key="1">
    <citation type="journal article" date="2013" name="Biodegradation">
        <title>Quantitative proteomic analysis of ibuprofen-degrading Patulibacter sp. strain I11.</title>
        <authorList>
            <person name="Almeida B."/>
            <person name="Kjeldal H."/>
            <person name="Lolas I."/>
            <person name="Knudsen A.D."/>
            <person name="Carvalho G."/>
            <person name="Nielsen K.L."/>
            <person name="Barreto Crespo M.T."/>
            <person name="Stensballe A."/>
            <person name="Nielsen J.L."/>
        </authorList>
    </citation>
    <scope>NUCLEOTIDE SEQUENCE [LARGE SCALE GENOMIC DNA]</scope>
    <source>
        <strain evidence="1 2">I11</strain>
    </source>
</reference>
<organism evidence="1 2">
    <name type="scientific">Patulibacter medicamentivorans</name>
    <dbReference type="NCBI Taxonomy" id="1097667"/>
    <lineage>
        <taxon>Bacteria</taxon>
        <taxon>Bacillati</taxon>
        <taxon>Actinomycetota</taxon>
        <taxon>Thermoleophilia</taxon>
        <taxon>Solirubrobacterales</taxon>
        <taxon>Patulibacteraceae</taxon>
        <taxon>Patulibacter</taxon>
    </lineage>
</organism>
<evidence type="ECO:0000313" key="2">
    <source>
        <dbReference type="Proteomes" id="UP000005143"/>
    </source>
</evidence>